<dbReference type="PANTHER" id="PTHR21661">
    <property type="entry name" value="EPOXIDE HYDROLASE 1-RELATED"/>
    <property type="match status" value="1"/>
</dbReference>
<organism evidence="5 6">
    <name type="scientific">Saccharothrix variisporea</name>
    <dbReference type="NCBI Taxonomy" id="543527"/>
    <lineage>
        <taxon>Bacteria</taxon>
        <taxon>Bacillati</taxon>
        <taxon>Actinomycetota</taxon>
        <taxon>Actinomycetes</taxon>
        <taxon>Pseudonocardiales</taxon>
        <taxon>Pseudonocardiaceae</taxon>
        <taxon>Saccharothrix</taxon>
    </lineage>
</organism>
<dbReference type="GO" id="GO:0097176">
    <property type="term" value="P:epoxide metabolic process"/>
    <property type="evidence" value="ECO:0007669"/>
    <property type="project" value="TreeGrafter"/>
</dbReference>
<dbReference type="AlphaFoldDB" id="A0A495X0E6"/>
<evidence type="ECO:0000256" key="2">
    <source>
        <dbReference type="ARBA" id="ARBA00022797"/>
    </source>
</evidence>
<evidence type="ECO:0000256" key="3">
    <source>
        <dbReference type="ARBA" id="ARBA00022801"/>
    </source>
</evidence>
<dbReference type="SUPFAM" id="SSF53474">
    <property type="entry name" value="alpha/beta-Hydrolases"/>
    <property type="match status" value="1"/>
</dbReference>
<dbReference type="InterPro" id="IPR016292">
    <property type="entry name" value="Epoxide_hydrolase"/>
</dbReference>
<dbReference type="InterPro" id="IPR010497">
    <property type="entry name" value="Epoxide_hydro_N"/>
</dbReference>
<feature type="domain" description="Epoxide hydrolase N-terminal" evidence="4">
    <location>
        <begin position="10"/>
        <end position="114"/>
    </location>
</feature>
<keyword evidence="3" id="KW-0378">Hydrolase</keyword>
<dbReference type="Proteomes" id="UP000272729">
    <property type="component" value="Unassembled WGS sequence"/>
</dbReference>
<dbReference type="Gene3D" id="3.40.50.1820">
    <property type="entry name" value="alpha/beta hydrolase"/>
    <property type="match status" value="1"/>
</dbReference>
<dbReference type="PRINTS" id="PR00412">
    <property type="entry name" value="EPOXHYDRLASE"/>
</dbReference>
<comment type="caution">
    <text evidence="5">The sequence shown here is derived from an EMBL/GenBank/DDBJ whole genome shotgun (WGS) entry which is preliminary data.</text>
</comment>
<dbReference type="PIRSF" id="PIRSF001112">
    <property type="entry name" value="Epoxide_hydrolase"/>
    <property type="match status" value="1"/>
</dbReference>
<comment type="similarity">
    <text evidence="1">Belongs to the peptidase S33 family.</text>
</comment>
<dbReference type="GO" id="GO:0004301">
    <property type="term" value="F:epoxide hydrolase activity"/>
    <property type="evidence" value="ECO:0007669"/>
    <property type="project" value="TreeGrafter"/>
</dbReference>
<dbReference type="Pfam" id="PF06441">
    <property type="entry name" value="EHN"/>
    <property type="match status" value="1"/>
</dbReference>
<gene>
    <name evidence="5" type="ORF">DFJ66_0555</name>
</gene>
<accession>A0A495X0E6</accession>
<keyword evidence="6" id="KW-1185">Reference proteome</keyword>
<dbReference type="PANTHER" id="PTHR21661:SF35">
    <property type="entry name" value="EPOXIDE HYDROLASE"/>
    <property type="match status" value="1"/>
</dbReference>
<dbReference type="EMBL" id="RBXR01000001">
    <property type="protein sequence ID" value="RKT67380.1"/>
    <property type="molecule type" value="Genomic_DNA"/>
</dbReference>
<reference evidence="5 6" key="1">
    <citation type="submission" date="2018-10" db="EMBL/GenBank/DDBJ databases">
        <title>Sequencing the genomes of 1000 actinobacteria strains.</title>
        <authorList>
            <person name="Klenk H.-P."/>
        </authorList>
    </citation>
    <scope>NUCLEOTIDE SEQUENCE [LARGE SCALE GENOMIC DNA]</scope>
    <source>
        <strain evidence="5 6">DSM 43911</strain>
    </source>
</reference>
<protein>
    <submittedName>
        <fullName evidence="5">Pimeloyl-ACP methyl ester carboxylesterase</fullName>
    </submittedName>
</protein>
<dbReference type="InterPro" id="IPR029058">
    <property type="entry name" value="AB_hydrolase_fold"/>
</dbReference>
<proteinExistence type="inferred from homology"/>
<evidence type="ECO:0000259" key="4">
    <source>
        <dbReference type="Pfam" id="PF06441"/>
    </source>
</evidence>
<name>A0A495X0E6_9PSEU</name>
<keyword evidence="2" id="KW-0058">Aromatic hydrocarbons catabolism</keyword>
<sequence length="369" mass="40809">MAPSVDPMTITEFRIDIPQTDVDDLRHRLTHTRWPRQTTTGWQRGVPVEWLRETTAYWAHDYDWRAREAELDAFPQFTTDVDGRRVHFLHVRSADATAPALLLVHGWPGSPVDFTRLIPLLPDYHLVVPSLPGFGFSDPGGGVTQAAHALGVVMERLGYDTYFAQAGDAGAGVVGALSTLHPERVRAIHVNGPSPMPFGPPLDPDRFTGRDRGRAQRFNALRETGLGYLQLQTTRPHTLGYGLTDSPVAQLAWIAEKYAEWTDPAHPLPDQAIDRDLLLTSATVHWFTGTGATSAQFLYESMNSGDPWATPAAPVGFAVFAGDLGIRSLYDPDGVLPHWTEFDRGGHFPAMETPELLAADLRLWFGGFR</sequence>
<evidence type="ECO:0000313" key="5">
    <source>
        <dbReference type="EMBL" id="RKT67380.1"/>
    </source>
</evidence>
<dbReference type="InterPro" id="IPR000639">
    <property type="entry name" value="Epox_hydrolase-like"/>
</dbReference>
<evidence type="ECO:0000256" key="1">
    <source>
        <dbReference type="ARBA" id="ARBA00010088"/>
    </source>
</evidence>
<evidence type="ECO:0000313" key="6">
    <source>
        <dbReference type="Proteomes" id="UP000272729"/>
    </source>
</evidence>